<dbReference type="Proteomes" id="UP000004994">
    <property type="component" value="Chromosome 10"/>
</dbReference>
<organism evidence="1">
    <name type="scientific">Solanum lycopersicum</name>
    <name type="common">Tomato</name>
    <name type="synonym">Lycopersicon esculentum</name>
    <dbReference type="NCBI Taxonomy" id="4081"/>
    <lineage>
        <taxon>Eukaryota</taxon>
        <taxon>Viridiplantae</taxon>
        <taxon>Streptophyta</taxon>
        <taxon>Embryophyta</taxon>
        <taxon>Tracheophyta</taxon>
        <taxon>Spermatophyta</taxon>
        <taxon>Magnoliopsida</taxon>
        <taxon>eudicotyledons</taxon>
        <taxon>Gunneridae</taxon>
        <taxon>Pentapetalae</taxon>
        <taxon>asterids</taxon>
        <taxon>lamiids</taxon>
        <taxon>Solanales</taxon>
        <taxon>Solanaceae</taxon>
        <taxon>Solanoideae</taxon>
        <taxon>Solaneae</taxon>
        <taxon>Solanum</taxon>
        <taxon>Solanum subgen. Lycopersicon</taxon>
    </lineage>
</organism>
<evidence type="ECO:0008006" key="3">
    <source>
        <dbReference type="Google" id="ProtNLM"/>
    </source>
</evidence>
<evidence type="ECO:0000313" key="2">
    <source>
        <dbReference type="Proteomes" id="UP000004994"/>
    </source>
</evidence>
<dbReference type="Gramene" id="Solyc10g049427.1.1">
    <property type="protein sequence ID" value="Solyc10g049427.1.1"/>
    <property type="gene ID" value="Solyc10g049427.1"/>
</dbReference>
<dbReference type="CDD" id="cd09272">
    <property type="entry name" value="RNase_HI_RT_Ty1"/>
    <property type="match status" value="1"/>
</dbReference>
<dbReference type="STRING" id="4081.A0A3Q7IFG8"/>
<keyword evidence="2" id="KW-1185">Reference proteome</keyword>
<accession>A0A3Q7IFG8</accession>
<reference evidence="1" key="2">
    <citation type="submission" date="2019-01" db="UniProtKB">
        <authorList>
            <consortium name="EnsemblPlants"/>
        </authorList>
    </citation>
    <scope>IDENTIFICATION</scope>
    <source>
        <strain evidence="1">cv. Heinz 1706</strain>
    </source>
</reference>
<evidence type="ECO:0000313" key="1">
    <source>
        <dbReference type="EnsemblPlants" id="Solyc10g049427.1.1"/>
    </source>
</evidence>
<dbReference type="PANTHER" id="PTHR11439:SF467">
    <property type="entry name" value="INTEGRASE CATALYTIC DOMAIN-CONTAINING PROTEIN"/>
    <property type="match status" value="1"/>
</dbReference>
<proteinExistence type="predicted"/>
<dbReference type="InParanoid" id="A0A3Q7IFG8"/>
<dbReference type="AlphaFoldDB" id="A0A3Q7IFG8"/>
<reference evidence="1" key="1">
    <citation type="journal article" date="2012" name="Nature">
        <title>The tomato genome sequence provides insights into fleshy fruit evolution.</title>
        <authorList>
            <consortium name="Tomato Genome Consortium"/>
        </authorList>
    </citation>
    <scope>NUCLEOTIDE SEQUENCE [LARGE SCALE GENOMIC DNA]</scope>
    <source>
        <strain evidence="1">cv. Heinz 1706</strain>
    </source>
</reference>
<sequence>MEISRENGVVHLSQKRYIRKVLERFNMDMSKPVSTPLASHFKLSELQMPQSMDEVEHMSKVPYTSAVGSIMYAMVCTRPDITQSVSVVRKYMANPGKRHWEAVKWILRYLKGAPDVGLTFRKSEGRIYGSNGGSERSYRLKGLVAELSSAQLKSILKCDSQSAIHLIKNQRFHERTKHIDVRFHYIRDVVEKGAIKVEKVITDDNAADMLTKIVLLAKFAHCKDLAGVCIN</sequence>
<dbReference type="PANTHER" id="PTHR11439">
    <property type="entry name" value="GAG-POL-RELATED RETROTRANSPOSON"/>
    <property type="match status" value="1"/>
</dbReference>
<protein>
    <recommendedName>
        <fullName evidence="3">Reverse transcriptase Ty1/copia-type domain-containing protein</fullName>
    </recommendedName>
</protein>
<name>A0A3Q7IFG8_SOLLC</name>
<dbReference type="EnsemblPlants" id="Solyc10g049427.1.1">
    <property type="protein sequence ID" value="Solyc10g049427.1.1"/>
    <property type="gene ID" value="Solyc10g049427.1"/>
</dbReference>
<dbReference type="OMA" id="NCVHHES"/>